<dbReference type="Proteomes" id="UP000030145">
    <property type="component" value="Unassembled WGS sequence"/>
</dbReference>
<feature type="region of interest" description="Disordered" evidence="1">
    <location>
        <begin position="122"/>
        <end position="184"/>
    </location>
</feature>
<feature type="compositionally biased region" description="Polar residues" evidence="1">
    <location>
        <begin position="160"/>
        <end position="184"/>
    </location>
</feature>
<dbReference type="PROSITE" id="PS51257">
    <property type="entry name" value="PROKAR_LIPOPROTEIN"/>
    <property type="match status" value="1"/>
</dbReference>
<proteinExistence type="predicted"/>
<gene>
    <name evidence="3" type="ORF">MA47_03385</name>
</gene>
<evidence type="ECO:0000256" key="1">
    <source>
        <dbReference type="SAM" id="MobiDB-lite"/>
    </source>
</evidence>
<accession>A0A0A2DJ78</accession>
<keyword evidence="2" id="KW-0732">Signal</keyword>
<name>A0A0A2DJ78_9CORY</name>
<feature type="compositionally biased region" description="Low complexity" evidence="1">
    <location>
        <begin position="135"/>
        <end position="144"/>
    </location>
</feature>
<comment type="caution">
    <text evidence="3">The sequence shown here is derived from an EMBL/GenBank/DDBJ whole genome shotgun (WGS) entry which is preliminary data.</text>
</comment>
<keyword evidence="4" id="KW-1185">Reference proteome</keyword>
<feature type="signal peptide" evidence="2">
    <location>
        <begin position="1"/>
        <end position="26"/>
    </location>
</feature>
<protein>
    <submittedName>
        <fullName evidence="3">Uncharacterized protein</fullName>
    </submittedName>
</protein>
<reference evidence="3 4" key="1">
    <citation type="submission" date="2014-10" db="EMBL/GenBank/DDBJ databases">
        <title>Whole Genome sequence of Corynebacterium auriscanis strain CIP 106629.</title>
        <authorList>
            <person name="Hassan S.S."/>
            <person name="Jamal S.B."/>
            <person name="Tiwari S."/>
            <person name="Oliveira L.D.C."/>
            <person name="Souza F."/>
            <person name="Mariano D.C."/>
            <person name="Almeida S."/>
            <person name="Dorella F."/>
            <person name="Pereira F."/>
            <person name="Carvalho A."/>
            <person name="Leal C.A."/>
            <person name="Soares S.D.C."/>
            <person name="Figueiredo H.C."/>
            <person name="Silva A."/>
            <person name="Azevedo V.A."/>
        </authorList>
    </citation>
    <scope>NUCLEOTIDE SEQUENCE [LARGE SCALE GENOMIC DNA]</scope>
    <source>
        <strain evidence="3 4">CIP 106629</strain>
    </source>
</reference>
<feature type="chain" id="PRO_5001985898" evidence="2">
    <location>
        <begin position="27"/>
        <end position="318"/>
    </location>
</feature>
<feature type="region of interest" description="Disordered" evidence="1">
    <location>
        <begin position="76"/>
        <end position="108"/>
    </location>
</feature>
<dbReference type="AlphaFoldDB" id="A0A0A2DJ78"/>
<sequence>MSGTRKATAFLAAVLTLGGAGLVACSSGEKPVAMRPAQATVPGVTVKLLGEGAAPRTPLVWFSDPGDQEVNIKTTEGMSQTTTGGKKNQRQDAASQAAGNSDATDEQGDLSYEEVTMNLPVKASSSTDGNKHKVTVTVGKPTGTNADRNEDISTAEGFEISSTSTADGRVSSRTLSAPETATDSARASIEHALTQVTDMPIVFPEQAIGEGATWSVSSRIDGVISMRQTVTYTLVERKGQAVRLRVAVDRAPAVKNLAQTDLNVLDSTTQASGQLNLDLTKPLPVRGRVEIKQTLTFGKQGSKVRVNQETVQRTEWDS</sequence>
<dbReference type="EMBL" id="JRVJ01000003">
    <property type="protein sequence ID" value="KGM19253.1"/>
    <property type="molecule type" value="Genomic_DNA"/>
</dbReference>
<feature type="compositionally biased region" description="Polar residues" evidence="1">
    <location>
        <begin position="76"/>
        <end position="102"/>
    </location>
</feature>
<evidence type="ECO:0000313" key="3">
    <source>
        <dbReference type="EMBL" id="KGM19253.1"/>
    </source>
</evidence>
<organism evidence="3 4">
    <name type="scientific">Corynebacterium auriscanis</name>
    <dbReference type="NCBI Taxonomy" id="99807"/>
    <lineage>
        <taxon>Bacteria</taxon>
        <taxon>Bacillati</taxon>
        <taxon>Actinomycetota</taxon>
        <taxon>Actinomycetes</taxon>
        <taxon>Mycobacteriales</taxon>
        <taxon>Corynebacteriaceae</taxon>
        <taxon>Corynebacterium</taxon>
    </lineage>
</organism>
<evidence type="ECO:0000313" key="4">
    <source>
        <dbReference type="Proteomes" id="UP000030145"/>
    </source>
</evidence>
<evidence type="ECO:0000256" key="2">
    <source>
        <dbReference type="SAM" id="SignalP"/>
    </source>
</evidence>